<evidence type="ECO:0000313" key="3">
    <source>
        <dbReference type="EMBL" id="OHV15265.1"/>
    </source>
</evidence>
<evidence type="ECO:0000259" key="2">
    <source>
        <dbReference type="PROSITE" id="PS50846"/>
    </source>
</evidence>
<name>A0A1S1P2I7_METEX</name>
<dbReference type="InterPro" id="IPR006121">
    <property type="entry name" value="HMA_dom"/>
</dbReference>
<dbReference type="Proteomes" id="UP000180215">
    <property type="component" value="Unassembled WGS sequence"/>
</dbReference>
<accession>A0A1S1P2I7</accession>
<reference evidence="3 4" key="1">
    <citation type="submission" date="2016-10" db="EMBL/GenBank/DDBJ databases">
        <title>Draft genome sequence of Methylobacterium extorquens CP3, a seed endophyte of Crotalaria pumila with plant growth-promoting and metal tolerance properties.</title>
        <authorList>
            <person name="Sanchez-Lopez A.S."/>
            <person name="Van Hamme J.D."/>
            <person name="Thijs S."/>
            <person name="Mcammond B.M."/>
            <person name="Stevens V."/>
            <person name="Gonzalez-Chavez M.D.C."/>
            <person name="Vangronsveld J."/>
        </authorList>
    </citation>
    <scope>NUCLEOTIDE SEQUENCE [LARGE SCALE GENOMIC DNA]</scope>
    <source>
        <strain evidence="3 4">CP3</strain>
    </source>
</reference>
<dbReference type="PROSITE" id="PS50846">
    <property type="entry name" value="HMA_2"/>
    <property type="match status" value="1"/>
</dbReference>
<dbReference type="Gene3D" id="3.30.70.100">
    <property type="match status" value="1"/>
</dbReference>
<feature type="domain" description="HMA" evidence="2">
    <location>
        <begin position="1"/>
        <end position="64"/>
    </location>
</feature>
<dbReference type="SUPFAM" id="SSF55008">
    <property type="entry name" value="HMA, heavy metal-associated domain"/>
    <property type="match status" value="1"/>
</dbReference>
<dbReference type="CDD" id="cd00371">
    <property type="entry name" value="HMA"/>
    <property type="match status" value="1"/>
</dbReference>
<proteinExistence type="predicted"/>
<dbReference type="AlphaFoldDB" id="A0A1S1P2I7"/>
<organism evidence="3 4">
    <name type="scientific">Methylorubrum extorquens</name>
    <name type="common">Methylobacterium dichloromethanicum</name>
    <name type="synonym">Methylobacterium extorquens</name>
    <dbReference type="NCBI Taxonomy" id="408"/>
    <lineage>
        <taxon>Bacteria</taxon>
        <taxon>Pseudomonadati</taxon>
        <taxon>Pseudomonadota</taxon>
        <taxon>Alphaproteobacteria</taxon>
        <taxon>Hyphomicrobiales</taxon>
        <taxon>Methylobacteriaceae</taxon>
        <taxon>Methylorubrum</taxon>
    </lineage>
</organism>
<dbReference type="GO" id="GO:0046872">
    <property type="term" value="F:metal ion binding"/>
    <property type="evidence" value="ECO:0007669"/>
    <property type="project" value="UniProtKB-KW"/>
</dbReference>
<dbReference type="InterPro" id="IPR017969">
    <property type="entry name" value="Heavy-metal-associated_CS"/>
</dbReference>
<keyword evidence="1" id="KW-0479">Metal-binding</keyword>
<sequence>MFRYKVDKMGCGGCAKSVTRAVHGIEPDARVEVDLGAKLVTVSGAAGPGERIAQAIAAVGFPAEPMSVAA</sequence>
<comment type="caution">
    <text evidence="3">The sequence shown here is derived from an EMBL/GenBank/DDBJ whole genome shotgun (WGS) entry which is preliminary data.</text>
</comment>
<dbReference type="EMBL" id="MNAO01000306">
    <property type="protein sequence ID" value="OHV15265.1"/>
    <property type="molecule type" value="Genomic_DNA"/>
</dbReference>
<dbReference type="InterPro" id="IPR036163">
    <property type="entry name" value="HMA_dom_sf"/>
</dbReference>
<dbReference type="PROSITE" id="PS01047">
    <property type="entry name" value="HMA_1"/>
    <property type="match status" value="1"/>
</dbReference>
<dbReference type="Pfam" id="PF00403">
    <property type="entry name" value="HMA"/>
    <property type="match status" value="1"/>
</dbReference>
<protein>
    <submittedName>
        <fullName evidence="3">Heavy metal transporter</fullName>
    </submittedName>
</protein>
<evidence type="ECO:0000256" key="1">
    <source>
        <dbReference type="ARBA" id="ARBA00022723"/>
    </source>
</evidence>
<gene>
    <name evidence="3" type="ORF">BK022_20310</name>
</gene>
<evidence type="ECO:0000313" key="4">
    <source>
        <dbReference type="Proteomes" id="UP000180215"/>
    </source>
</evidence>